<feature type="transmembrane region" description="Helical" evidence="6">
    <location>
        <begin position="331"/>
        <end position="350"/>
    </location>
</feature>
<keyword evidence="2" id="KW-1003">Cell membrane</keyword>
<accession>A0A3P3XF51</accession>
<keyword evidence="4 6" id="KW-1133">Transmembrane helix</keyword>
<gene>
    <name evidence="7" type="ORF">SPIROBIBN47_100085</name>
</gene>
<feature type="transmembrane region" description="Helical" evidence="6">
    <location>
        <begin position="357"/>
        <end position="377"/>
    </location>
</feature>
<sequence length="418" mass="46489">MKEKPPLTFWRMMFSEMMLSFLAAFFFFFIVFLINQVLLFAEDILSRGADLVSVAKLLFYSLPTIIAITVPFSVLAATLMTSSRQHADNEFLASSTLGIRPLWIYIPFLIVGLGIAVGSFYANDWFIPRAANGFKTVYAELIRKSAKVELSPYTISKYGDKLLVTGASNAALIQNLLIVDQKQGADANVVTADDVSIEFSQDSMDAILKMNNITEEKKLPGGEPGDFSMTTARQGDIRIQIREQIPSYSSTAPSEMSIASLARQIREKESRLASRLREKESQKATALDRLRLSYAQSSAASSALASFKSLASQKTEDTSLQIYRLEYQKKFVIPSACFFFAFLAFPLGIGSRRAGRTAGFGLALLLAVIYWALLFAGQTFGYRQGFDPALSMWMPNFVMFAAACLIWISRKIFTGHFL</sequence>
<evidence type="ECO:0000256" key="1">
    <source>
        <dbReference type="ARBA" id="ARBA00004651"/>
    </source>
</evidence>
<keyword evidence="3 6" id="KW-0812">Transmembrane</keyword>
<feature type="transmembrane region" description="Helical" evidence="6">
    <location>
        <begin position="102"/>
        <end position="122"/>
    </location>
</feature>
<evidence type="ECO:0000313" key="7">
    <source>
        <dbReference type="EMBL" id="SLM09855.1"/>
    </source>
</evidence>
<dbReference type="PANTHER" id="PTHR33529:SF6">
    <property type="entry name" value="YJGP_YJGQ FAMILY PERMEASE"/>
    <property type="match status" value="1"/>
</dbReference>
<organism evidence="7">
    <name type="scientific">uncultured spirochete</name>
    <dbReference type="NCBI Taxonomy" id="156406"/>
    <lineage>
        <taxon>Bacteria</taxon>
        <taxon>Pseudomonadati</taxon>
        <taxon>Spirochaetota</taxon>
        <taxon>Spirochaetia</taxon>
        <taxon>Spirochaetales</taxon>
        <taxon>environmental samples</taxon>
    </lineage>
</organism>
<comment type="subcellular location">
    <subcellularLocation>
        <location evidence="1">Cell membrane</location>
        <topology evidence="1">Multi-pass membrane protein</topology>
    </subcellularLocation>
</comment>
<dbReference type="EMBL" id="FWDM01000002">
    <property type="protein sequence ID" value="SLM09855.1"/>
    <property type="molecule type" value="Genomic_DNA"/>
</dbReference>
<evidence type="ECO:0000256" key="3">
    <source>
        <dbReference type="ARBA" id="ARBA00022692"/>
    </source>
</evidence>
<dbReference type="PANTHER" id="PTHR33529">
    <property type="entry name" value="SLR0882 PROTEIN-RELATED"/>
    <property type="match status" value="1"/>
</dbReference>
<dbReference type="GO" id="GO:0043190">
    <property type="term" value="C:ATP-binding cassette (ABC) transporter complex"/>
    <property type="evidence" value="ECO:0007669"/>
    <property type="project" value="TreeGrafter"/>
</dbReference>
<feature type="transmembrane region" description="Helical" evidence="6">
    <location>
        <begin position="57"/>
        <end position="81"/>
    </location>
</feature>
<evidence type="ECO:0000256" key="6">
    <source>
        <dbReference type="SAM" id="Phobius"/>
    </source>
</evidence>
<evidence type="ECO:0000256" key="4">
    <source>
        <dbReference type="ARBA" id="ARBA00022989"/>
    </source>
</evidence>
<dbReference type="Pfam" id="PF03739">
    <property type="entry name" value="LptF_LptG"/>
    <property type="match status" value="1"/>
</dbReference>
<dbReference type="AlphaFoldDB" id="A0A3P3XF51"/>
<protein>
    <submittedName>
        <fullName evidence="7">Putative Permease YjgP/YjgQ family protein</fullName>
    </submittedName>
</protein>
<proteinExistence type="predicted"/>
<evidence type="ECO:0000256" key="5">
    <source>
        <dbReference type="ARBA" id="ARBA00023136"/>
    </source>
</evidence>
<reference evidence="7" key="1">
    <citation type="submission" date="2017-02" db="EMBL/GenBank/DDBJ databases">
        <authorList>
            <person name="Regsiter A."/>
            <person name="William W."/>
        </authorList>
    </citation>
    <scope>NUCLEOTIDE SEQUENCE</scope>
    <source>
        <strain evidence="7">Bib</strain>
    </source>
</reference>
<evidence type="ECO:0000256" key="2">
    <source>
        <dbReference type="ARBA" id="ARBA00022475"/>
    </source>
</evidence>
<keyword evidence="5 6" id="KW-0472">Membrane</keyword>
<name>A0A3P3XF51_9SPIR</name>
<dbReference type="GO" id="GO:0015920">
    <property type="term" value="P:lipopolysaccharide transport"/>
    <property type="evidence" value="ECO:0007669"/>
    <property type="project" value="TreeGrafter"/>
</dbReference>
<feature type="transmembrane region" description="Helical" evidence="6">
    <location>
        <begin position="389"/>
        <end position="408"/>
    </location>
</feature>
<dbReference type="InterPro" id="IPR005495">
    <property type="entry name" value="LptG/LptF_permease"/>
</dbReference>